<protein>
    <submittedName>
        <fullName evidence="1">Uncharacterized protein</fullName>
    </submittedName>
</protein>
<organism evidence="1 2">
    <name type="scientific">Pseudomonas chlororaphis</name>
    <dbReference type="NCBI Taxonomy" id="587753"/>
    <lineage>
        <taxon>Bacteria</taxon>
        <taxon>Pseudomonadati</taxon>
        <taxon>Pseudomonadota</taxon>
        <taxon>Gammaproteobacteria</taxon>
        <taxon>Pseudomonadales</taxon>
        <taxon>Pseudomonadaceae</taxon>
        <taxon>Pseudomonas</taxon>
    </lineage>
</organism>
<sequence>MPVVRSLRQRLQANVVVRGGGLFPVDTSCYCTEHKAQAAWIGSLT</sequence>
<dbReference type="EMBL" id="CP027753">
    <property type="protein sequence ID" value="AZE48746.1"/>
    <property type="molecule type" value="Genomic_DNA"/>
</dbReference>
<gene>
    <name evidence="1" type="ORF">C4K04_3074</name>
</gene>
<evidence type="ECO:0000313" key="1">
    <source>
        <dbReference type="EMBL" id="AZE48746.1"/>
    </source>
</evidence>
<dbReference type="AlphaFoldDB" id="A0A3G7TR80"/>
<name>A0A3G7TR80_9PSED</name>
<dbReference type="Proteomes" id="UP000268048">
    <property type="component" value="Chromosome"/>
</dbReference>
<accession>A0A3G7TR80</accession>
<evidence type="ECO:0000313" key="2">
    <source>
        <dbReference type="Proteomes" id="UP000268048"/>
    </source>
</evidence>
<proteinExistence type="predicted"/>
<reference evidence="1 2" key="1">
    <citation type="submission" date="2018-03" db="EMBL/GenBank/DDBJ databases">
        <title>Diversity of phytobeneficial traits revealed by whole-genome analysis of worldwide-isolated phenazine-producing Pseudomonas spp.</title>
        <authorList>
            <person name="Biessy A."/>
            <person name="Novinscak A."/>
            <person name="Blom J."/>
            <person name="Leger G."/>
            <person name="Thomashow L.S."/>
            <person name="Cazorla F.M."/>
            <person name="Josic D."/>
            <person name="Filion M."/>
        </authorList>
    </citation>
    <scope>NUCLEOTIDE SEQUENCE [LARGE SCALE GENOMIC DNA]</scope>
    <source>
        <strain evidence="1 2">B25</strain>
    </source>
</reference>